<organism evidence="2 3">
    <name type="scientific">Moraxella macacae 0408225</name>
    <dbReference type="NCBI Taxonomy" id="1230338"/>
    <lineage>
        <taxon>Bacteria</taxon>
        <taxon>Pseudomonadati</taxon>
        <taxon>Pseudomonadota</taxon>
        <taxon>Gammaproteobacteria</taxon>
        <taxon>Moraxellales</taxon>
        <taxon>Moraxellaceae</taxon>
        <taxon>Moraxella</taxon>
    </lineage>
</organism>
<feature type="transmembrane region" description="Helical" evidence="1">
    <location>
        <begin position="135"/>
        <end position="156"/>
    </location>
</feature>
<dbReference type="RefSeq" id="WP_009766995.1">
    <property type="nucleotide sequence ID" value="NZ_ANIN01000001.1"/>
</dbReference>
<feature type="transmembrane region" description="Helical" evidence="1">
    <location>
        <begin position="20"/>
        <end position="43"/>
    </location>
</feature>
<reference evidence="2 3" key="1">
    <citation type="journal article" date="2013" name="Genome Announc.">
        <title>Genome Sequence of Moraxella macacae 0408225, a Novel Bacterial Species Isolated from a Cynomolgus Macaque with Epistaxis.</title>
        <authorList>
            <person name="Ladner J.T."/>
            <person name="Whitehouse C.A."/>
            <person name="Koroleva G.I."/>
            <person name="Palacios G.F."/>
        </authorList>
    </citation>
    <scope>NUCLEOTIDE SEQUENCE [LARGE SCALE GENOMIC DNA]</scope>
    <source>
        <strain evidence="2 3">0408225</strain>
    </source>
</reference>
<evidence type="ECO:0000256" key="1">
    <source>
        <dbReference type="SAM" id="Phobius"/>
    </source>
</evidence>
<evidence type="ECO:0008006" key="4">
    <source>
        <dbReference type="Google" id="ProtNLM"/>
    </source>
</evidence>
<evidence type="ECO:0000313" key="3">
    <source>
        <dbReference type="Proteomes" id="UP000023795"/>
    </source>
</evidence>
<gene>
    <name evidence="2" type="ORF">MOMA_02170</name>
</gene>
<comment type="caution">
    <text evidence="2">The sequence shown here is derived from an EMBL/GenBank/DDBJ whole genome shotgun (WGS) entry which is preliminary data.</text>
</comment>
<accession>L2F8F8</accession>
<dbReference type="Proteomes" id="UP000023795">
    <property type="component" value="Unassembled WGS sequence"/>
</dbReference>
<dbReference type="AlphaFoldDB" id="L2F8F8"/>
<dbReference type="EMBL" id="ANIN01000001">
    <property type="protein sequence ID" value="ELA09175.1"/>
    <property type="molecule type" value="Genomic_DNA"/>
</dbReference>
<evidence type="ECO:0000313" key="2">
    <source>
        <dbReference type="EMBL" id="ELA09175.1"/>
    </source>
</evidence>
<sequence>MRNQIAYEAYMGFLLKSLFWIGFICIIVVFILILIDALFILLAPRCKADVVRSGIVPIGKKTRFVDAHGVFILYSFSYKNQTYESYHLNSYGRVTVNGYYKALDILNNNIKDNQITVYICPFKPKLSIVLPFQGIFALKLELLIILLGFLISAIILDYI</sequence>
<protein>
    <recommendedName>
        <fullName evidence="4">DUF3592 domain-containing protein</fullName>
    </recommendedName>
</protein>
<name>L2F8F8_9GAMM</name>
<keyword evidence="3" id="KW-1185">Reference proteome</keyword>
<proteinExistence type="predicted"/>
<keyword evidence="1" id="KW-1133">Transmembrane helix</keyword>
<keyword evidence="1" id="KW-0472">Membrane</keyword>
<dbReference type="OrthoDB" id="9885209at2"/>
<keyword evidence="1" id="KW-0812">Transmembrane</keyword>
<dbReference type="STRING" id="1230338.MOMA_02170"/>